<dbReference type="NCBIfam" id="TIGR02577">
    <property type="entry name" value="cas_TM1794_Cmr2"/>
    <property type="match status" value="1"/>
</dbReference>
<feature type="domain" description="GGDEF" evidence="3">
    <location>
        <begin position="330"/>
        <end position="473"/>
    </location>
</feature>
<evidence type="ECO:0000256" key="1">
    <source>
        <dbReference type="ARBA" id="ARBA00022741"/>
    </source>
</evidence>
<dbReference type="InterPro" id="IPR054767">
    <property type="entry name" value="Cas10-Cmr2_palm2"/>
</dbReference>
<dbReference type="Gene3D" id="3.30.70.270">
    <property type="match status" value="1"/>
</dbReference>
<keyword evidence="1" id="KW-0547">Nucleotide-binding</keyword>
<dbReference type="InterPro" id="IPR024615">
    <property type="entry name" value="CRISPR-assoc_Cmr2_N"/>
</dbReference>
<comment type="caution">
    <text evidence="4">The sequence shown here is derived from an EMBL/GenBank/DDBJ whole genome shotgun (WGS) entry which is preliminary data.</text>
</comment>
<evidence type="ECO:0000256" key="2">
    <source>
        <dbReference type="ARBA" id="ARBA00023118"/>
    </source>
</evidence>
<evidence type="ECO:0000313" key="4">
    <source>
        <dbReference type="EMBL" id="TFU14836.1"/>
    </source>
</evidence>
<dbReference type="InterPro" id="IPR038242">
    <property type="entry name" value="Cmr2_N"/>
</dbReference>
<organism evidence="4 5">
    <name type="scientific">Thermus tengchongensis</name>
    <dbReference type="NCBI Taxonomy" id="1214928"/>
    <lineage>
        <taxon>Bacteria</taxon>
        <taxon>Thermotogati</taxon>
        <taxon>Deinococcota</taxon>
        <taxon>Deinococci</taxon>
        <taxon>Thermales</taxon>
        <taxon>Thermaceae</taxon>
        <taxon>Thermus</taxon>
    </lineage>
</organism>
<dbReference type="InterPro" id="IPR013407">
    <property type="entry name" value="CRISPR-assoc_prot_Cmr2"/>
</dbReference>
<gene>
    <name evidence="4" type="primary">cas10</name>
    <name evidence="4" type="ORF">E0489_11365</name>
</gene>
<proteinExistence type="predicted"/>
<dbReference type="EMBL" id="SKBL01000025">
    <property type="protein sequence ID" value="TFU14836.1"/>
    <property type="molecule type" value="Genomic_DNA"/>
</dbReference>
<dbReference type="InterPro" id="IPR000160">
    <property type="entry name" value="GGDEF_dom"/>
</dbReference>
<name>A0ABY2K7Z5_9DEIN</name>
<keyword evidence="5" id="KW-1185">Reference proteome</keyword>
<evidence type="ECO:0000313" key="5">
    <source>
        <dbReference type="Proteomes" id="UP000297244"/>
    </source>
</evidence>
<protein>
    <submittedName>
        <fullName evidence="4">Type III-B CRISPR-associated protein Cas10/Cmr2</fullName>
    </submittedName>
</protein>
<dbReference type="Proteomes" id="UP000297244">
    <property type="component" value="Unassembled WGS sequence"/>
</dbReference>
<dbReference type="PROSITE" id="PS50887">
    <property type="entry name" value="GGDEF"/>
    <property type="match status" value="1"/>
</dbReference>
<keyword evidence="2" id="KW-0051">Antiviral defense</keyword>
<evidence type="ECO:0000259" key="3">
    <source>
        <dbReference type="PROSITE" id="PS50887"/>
    </source>
</evidence>
<dbReference type="InterPro" id="IPR043128">
    <property type="entry name" value="Rev_trsase/Diguanyl_cyclase"/>
</dbReference>
<dbReference type="Pfam" id="PF12469">
    <property type="entry name" value="Cmr2_N"/>
    <property type="match status" value="1"/>
</dbReference>
<dbReference type="Pfam" id="PF22335">
    <property type="entry name" value="Cas10-Cmr2_palm2"/>
    <property type="match status" value="1"/>
</dbReference>
<sequence>MGALLAISLGPVQDFIATARRTRDLFAGSRLLSEAAQAAAEALAQAVGPTNLIFPAPDSVDELGALGEAGIANVLLALIPEGQDPSGLGQRAVEAARAYLVNKAQELFAPKERALHVEREAALAQVKDLLEGYYAYVPLASEADYPQARGRLMALLAARKNTRDFAPVSWGKEAFKSSLDGARESVLLLPDDPKEADRVRLKLGLRRGEYLSGPDLLKRWWPTAHGFVSTTHMAVLPFWEGVKAKGGEAWVREALERLAAMAGKEDGASTRHPILEDTPFGQYDVRLLYESRLEEFPALEDPKRLEEAKEVLRRLWGKLRQKGIQAPPGSYYALLHADGDRMGEALDRLGHPQAHRAFSRALALGFAREVKGIVEAHGGGLVYSGGDDVLALLPLHTALRAAWALAQRFQKVMGEALEGVRLEQPPTLSVGLAVVHHLEPLQDALDLARRAEKLAKEGREGEEKRNALAVAYSPRAGSELMVRGRWDEVPRLTQRLLRLADLLRLGEVPARVAYELRELAQEGEALRLPQEALMAEARRILWRKEMKRGHKEELAQWLSGKGGVGRLADELLLARPFAEALEQAAAPTENREVWDAH</sequence>
<dbReference type="InterPro" id="IPR029787">
    <property type="entry name" value="Nucleotide_cyclase"/>
</dbReference>
<reference evidence="4 5" key="1">
    <citation type="submission" date="2019-03" db="EMBL/GenBank/DDBJ databases">
        <title>Thermus tengchongensis species for the arsenic transformation mechanism.</title>
        <authorList>
            <person name="Yuan G.C."/>
        </authorList>
    </citation>
    <scope>NUCLEOTIDE SEQUENCE [LARGE SCALE GENOMIC DNA]</scope>
    <source>
        <strain evidence="4 5">15Y</strain>
    </source>
</reference>
<accession>A0ABY2K7Z5</accession>
<dbReference type="Gene3D" id="3.30.70.2220">
    <property type="entry name" value="CRISPR-Cas system, Cmr2 subunit, D1 domain, cysteine cluster"/>
    <property type="match status" value="1"/>
</dbReference>
<dbReference type="SUPFAM" id="SSF55073">
    <property type="entry name" value="Nucleotide cyclase"/>
    <property type="match status" value="1"/>
</dbReference>
<dbReference type="CDD" id="cd09679">
    <property type="entry name" value="Cas10_III"/>
    <property type="match status" value="1"/>
</dbReference>